<dbReference type="AlphaFoldDB" id="A0AAQ3X773"/>
<dbReference type="EMBL" id="CP144752">
    <property type="protein sequence ID" value="WVZ88423.1"/>
    <property type="molecule type" value="Genomic_DNA"/>
</dbReference>
<protein>
    <submittedName>
        <fullName evidence="1">Uncharacterized protein</fullName>
    </submittedName>
</protein>
<keyword evidence="2" id="KW-1185">Reference proteome</keyword>
<reference evidence="1 2" key="1">
    <citation type="submission" date="2024-02" db="EMBL/GenBank/DDBJ databases">
        <title>High-quality chromosome-scale genome assembly of Pensacola bahiagrass (Paspalum notatum Flugge var. saurae).</title>
        <authorList>
            <person name="Vega J.M."/>
            <person name="Podio M."/>
            <person name="Orjuela J."/>
            <person name="Siena L.A."/>
            <person name="Pessino S.C."/>
            <person name="Combes M.C."/>
            <person name="Mariac C."/>
            <person name="Albertini E."/>
            <person name="Pupilli F."/>
            <person name="Ortiz J.P.A."/>
            <person name="Leblanc O."/>
        </authorList>
    </citation>
    <scope>NUCLEOTIDE SEQUENCE [LARGE SCALE GENOMIC DNA]</scope>
    <source>
        <strain evidence="1">R1</strain>
        <tissue evidence="1">Leaf</tissue>
    </source>
</reference>
<organism evidence="1 2">
    <name type="scientific">Paspalum notatum var. saurae</name>
    <dbReference type="NCBI Taxonomy" id="547442"/>
    <lineage>
        <taxon>Eukaryota</taxon>
        <taxon>Viridiplantae</taxon>
        <taxon>Streptophyta</taxon>
        <taxon>Embryophyta</taxon>
        <taxon>Tracheophyta</taxon>
        <taxon>Spermatophyta</taxon>
        <taxon>Magnoliopsida</taxon>
        <taxon>Liliopsida</taxon>
        <taxon>Poales</taxon>
        <taxon>Poaceae</taxon>
        <taxon>PACMAD clade</taxon>
        <taxon>Panicoideae</taxon>
        <taxon>Andropogonodae</taxon>
        <taxon>Paspaleae</taxon>
        <taxon>Paspalinae</taxon>
        <taxon>Paspalum</taxon>
    </lineage>
</organism>
<sequence>MLGGISAPALQRDRHSCSFPPLSYKQQIGRWGLTPIETIPWAPPVLPNPETIAQIDVDKALRLMQMSKYSLYSDDRQQSGLDAIEASRRGSVNLPTAKKNEGPELCGWEMVCTFQGRQVQ</sequence>
<dbReference type="Proteomes" id="UP001341281">
    <property type="component" value="Chromosome 08"/>
</dbReference>
<proteinExistence type="predicted"/>
<name>A0AAQ3X773_PASNO</name>
<evidence type="ECO:0000313" key="1">
    <source>
        <dbReference type="EMBL" id="WVZ88423.1"/>
    </source>
</evidence>
<gene>
    <name evidence="1" type="ORF">U9M48_034946</name>
</gene>
<accession>A0AAQ3X773</accession>
<evidence type="ECO:0000313" key="2">
    <source>
        <dbReference type="Proteomes" id="UP001341281"/>
    </source>
</evidence>